<evidence type="ECO:0000256" key="4">
    <source>
        <dbReference type="ARBA" id="ARBA00017858"/>
    </source>
</evidence>
<dbReference type="InterPro" id="IPR000870">
    <property type="entry name" value="Homoserine_kinase"/>
</dbReference>
<evidence type="ECO:0000256" key="3">
    <source>
        <dbReference type="ARBA" id="ARBA00012078"/>
    </source>
</evidence>
<evidence type="ECO:0000259" key="14">
    <source>
        <dbReference type="Pfam" id="PF00288"/>
    </source>
</evidence>
<evidence type="ECO:0000256" key="13">
    <source>
        <dbReference type="HAMAP-Rule" id="MF_00384"/>
    </source>
</evidence>
<dbReference type="SUPFAM" id="SSF54211">
    <property type="entry name" value="Ribosomal protein S5 domain 2-like"/>
    <property type="match status" value="1"/>
</dbReference>
<comment type="pathway">
    <text evidence="1 13">Amino-acid biosynthesis; L-threonine biosynthesis; L-threonine from L-aspartate: step 4/5.</text>
</comment>
<keyword evidence="8 13" id="KW-0547">Nucleotide-binding</keyword>
<dbReference type="PANTHER" id="PTHR20861">
    <property type="entry name" value="HOMOSERINE/4-DIPHOSPHOCYTIDYL-2-C-METHYL-D-ERYTHRITOL KINASE"/>
    <property type="match status" value="1"/>
</dbReference>
<dbReference type="AlphaFoldDB" id="A0A926DH70"/>
<dbReference type="NCBIfam" id="TIGR00191">
    <property type="entry name" value="thrB"/>
    <property type="match status" value="1"/>
</dbReference>
<feature type="domain" description="GHMP kinase N-terminal" evidence="14">
    <location>
        <begin position="52"/>
        <end position="134"/>
    </location>
</feature>
<dbReference type="PRINTS" id="PR00958">
    <property type="entry name" value="HOMSERKINASE"/>
</dbReference>
<keyword evidence="13" id="KW-0963">Cytoplasm</keyword>
<dbReference type="HAMAP" id="MF_00384">
    <property type="entry name" value="Homoser_kinase"/>
    <property type="match status" value="1"/>
</dbReference>
<dbReference type="EMBL" id="JACRSP010000004">
    <property type="protein sequence ID" value="MBC8537000.1"/>
    <property type="molecule type" value="Genomic_DNA"/>
</dbReference>
<dbReference type="Pfam" id="PF00288">
    <property type="entry name" value="GHMP_kinases_N"/>
    <property type="match status" value="1"/>
</dbReference>
<dbReference type="PANTHER" id="PTHR20861:SF1">
    <property type="entry name" value="HOMOSERINE KINASE"/>
    <property type="match status" value="1"/>
</dbReference>
<dbReference type="Gene3D" id="3.30.70.890">
    <property type="entry name" value="GHMP kinase, C-terminal domain"/>
    <property type="match status" value="1"/>
</dbReference>
<keyword evidence="5 13" id="KW-0028">Amino-acid biosynthesis</keyword>
<dbReference type="PROSITE" id="PS00627">
    <property type="entry name" value="GHMP_KINASES_ATP"/>
    <property type="match status" value="1"/>
</dbReference>
<keyword evidence="9 13" id="KW-0418">Kinase</keyword>
<evidence type="ECO:0000313" key="17">
    <source>
        <dbReference type="Proteomes" id="UP000620366"/>
    </source>
</evidence>
<dbReference type="Gene3D" id="3.30.230.10">
    <property type="match status" value="1"/>
</dbReference>
<evidence type="ECO:0000256" key="10">
    <source>
        <dbReference type="ARBA" id="ARBA00022840"/>
    </source>
</evidence>
<name>A0A926DH70_9FIRM</name>
<dbReference type="GO" id="GO:0004413">
    <property type="term" value="F:homoserine kinase activity"/>
    <property type="evidence" value="ECO:0007669"/>
    <property type="project" value="UniProtKB-UniRule"/>
</dbReference>
<keyword evidence="10 13" id="KW-0067">ATP-binding</keyword>
<organism evidence="16 17">
    <name type="scientific">Feifania hominis</name>
    <dbReference type="NCBI Taxonomy" id="2763660"/>
    <lineage>
        <taxon>Bacteria</taxon>
        <taxon>Bacillati</taxon>
        <taxon>Bacillota</taxon>
        <taxon>Clostridia</taxon>
        <taxon>Eubacteriales</taxon>
        <taxon>Feifaniaceae</taxon>
        <taxon>Feifania</taxon>
    </lineage>
</organism>
<comment type="function">
    <text evidence="12 13">Catalyzes the ATP-dependent phosphorylation of L-homoserine to L-homoserine phosphate.</text>
</comment>
<comment type="caution">
    <text evidence="16">The sequence shown here is derived from an EMBL/GenBank/DDBJ whole genome shotgun (WGS) entry which is preliminary data.</text>
</comment>
<evidence type="ECO:0000256" key="9">
    <source>
        <dbReference type="ARBA" id="ARBA00022777"/>
    </source>
</evidence>
<dbReference type="Proteomes" id="UP000620366">
    <property type="component" value="Unassembled WGS sequence"/>
</dbReference>
<dbReference type="InterPro" id="IPR036554">
    <property type="entry name" value="GHMP_kinase_C_sf"/>
</dbReference>
<comment type="similarity">
    <text evidence="2 13">Belongs to the GHMP kinase family. Homoserine kinase subfamily.</text>
</comment>
<dbReference type="InterPro" id="IPR006203">
    <property type="entry name" value="GHMP_knse_ATP-bd_CS"/>
</dbReference>
<dbReference type="GO" id="GO:0005524">
    <property type="term" value="F:ATP binding"/>
    <property type="evidence" value="ECO:0007669"/>
    <property type="project" value="UniProtKB-UniRule"/>
</dbReference>
<feature type="binding site" evidence="13">
    <location>
        <begin position="81"/>
        <end position="91"/>
    </location>
    <ligand>
        <name>ATP</name>
        <dbReference type="ChEBI" id="CHEBI:30616"/>
    </ligand>
</feature>
<evidence type="ECO:0000256" key="2">
    <source>
        <dbReference type="ARBA" id="ARBA00007370"/>
    </source>
</evidence>
<gene>
    <name evidence="13" type="primary">thrB</name>
    <name evidence="16" type="ORF">H8695_09905</name>
</gene>
<feature type="domain" description="GHMP kinase C-terminal" evidence="15">
    <location>
        <begin position="196"/>
        <end position="259"/>
    </location>
</feature>
<dbReference type="InterPro" id="IPR020568">
    <property type="entry name" value="Ribosomal_Su5_D2-typ_SF"/>
</dbReference>
<sequence length="292" mass="31501">MIRVKVPATSANVGPGFDSLGIALDLYNFVEMQECERIVVESDAAVPTDENNLIVKTAQKLYEHCGRRFTGIHIRQENHVPMTRGLGSSSTCIAAGVLGANRLLGDPLSPQEALDFAVALEGHPDNVAPAILGGFVVSALEDGHVSCCKAALPDTLSFVGFIPDFMLSTAKARAALPKQIAHRDAVYNLSRAALMTAALLTGRHELIRTAIGDALHQPYRLPLIAGGEEVFRLSRELGALGTYISGAGPTIMSMVDKRDESFYNSAVDYIDKNLPNYRVLRFHVDNTGTQIL</sequence>
<evidence type="ECO:0000256" key="6">
    <source>
        <dbReference type="ARBA" id="ARBA00022679"/>
    </source>
</evidence>
<evidence type="ECO:0000313" key="16">
    <source>
        <dbReference type="EMBL" id="MBC8537000.1"/>
    </source>
</evidence>
<accession>A0A926DH70</accession>
<comment type="catalytic activity">
    <reaction evidence="11 13">
        <text>L-homoserine + ATP = O-phospho-L-homoserine + ADP + H(+)</text>
        <dbReference type="Rhea" id="RHEA:13985"/>
        <dbReference type="ChEBI" id="CHEBI:15378"/>
        <dbReference type="ChEBI" id="CHEBI:30616"/>
        <dbReference type="ChEBI" id="CHEBI:57476"/>
        <dbReference type="ChEBI" id="CHEBI:57590"/>
        <dbReference type="ChEBI" id="CHEBI:456216"/>
        <dbReference type="EC" id="2.7.1.39"/>
    </reaction>
</comment>
<evidence type="ECO:0000256" key="1">
    <source>
        <dbReference type="ARBA" id="ARBA00005015"/>
    </source>
</evidence>
<dbReference type="PIRSF" id="PIRSF000676">
    <property type="entry name" value="Homoser_kin"/>
    <property type="match status" value="1"/>
</dbReference>
<reference evidence="16" key="1">
    <citation type="submission" date="2020-08" db="EMBL/GenBank/DDBJ databases">
        <title>Genome public.</title>
        <authorList>
            <person name="Liu C."/>
            <person name="Sun Q."/>
        </authorList>
    </citation>
    <scope>NUCLEOTIDE SEQUENCE</scope>
    <source>
        <strain evidence="16">BX7</strain>
    </source>
</reference>
<evidence type="ECO:0000256" key="5">
    <source>
        <dbReference type="ARBA" id="ARBA00022605"/>
    </source>
</evidence>
<dbReference type="EC" id="2.7.1.39" evidence="3 13"/>
<dbReference type="InterPro" id="IPR006204">
    <property type="entry name" value="GHMP_kinase_N_dom"/>
</dbReference>
<evidence type="ECO:0000256" key="11">
    <source>
        <dbReference type="ARBA" id="ARBA00049375"/>
    </source>
</evidence>
<evidence type="ECO:0000256" key="8">
    <source>
        <dbReference type="ARBA" id="ARBA00022741"/>
    </source>
</evidence>
<keyword evidence="7 13" id="KW-0791">Threonine biosynthesis</keyword>
<keyword evidence="6 13" id="KW-0808">Transferase</keyword>
<evidence type="ECO:0000256" key="7">
    <source>
        <dbReference type="ARBA" id="ARBA00022697"/>
    </source>
</evidence>
<comment type="subcellular location">
    <subcellularLocation>
        <location evidence="13">Cytoplasm</location>
    </subcellularLocation>
</comment>
<dbReference type="SUPFAM" id="SSF55060">
    <property type="entry name" value="GHMP Kinase, C-terminal domain"/>
    <property type="match status" value="1"/>
</dbReference>
<keyword evidence="17" id="KW-1185">Reference proteome</keyword>
<dbReference type="GO" id="GO:0009088">
    <property type="term" value="P:threonine biosynthetic process"/>
    <property type="evidence" value="ECO:0007669"/>
    <property type="project" value="UniProtKB-UniRule"/>
</dbReference>
<dbReference type="InterPro" id="IPR013750">
    <property type="entry name" value="GHMP_kinase_C_dom"/>
</dbReference>
<dbReference type="RefSeq" id="WP_249301138.1">
    <property type="nucleotide sequence ID" value="NZ_JACRSP010000004.1"/>
</dbReference>
<protein>
    <recommendedName>
        <fullName evidence="4 13">Homoserine kinase</fullName>
        <shortName evidence="13">HK</shortName>
        <shortName evidence="13">HSK</shortName>
        <ecNumber evidence="3 13">2.7.1.39</ecNumber>
    </recommendedName>
</protein>
<evidence type="ECO:0000259" key="15">
    <source>
        <dbReference type="Pfam" id="PF08544"/>
    </source>
</evidence>
<evidence type="ECO:0000256" key="12">
    <source>
        <dbReference type="ARBA" id="ARBA00049954"/>
    </source>
</evidence>
<dbReference type="InterPro" id="IPR014721">
    <property type="entry name" value="Ribsml_uS5_D2-typ_fold_subgr"/>
</dbReference>
<dbReference type="Pfam" id="PF08544">
    <property type="entry name" value="GHMP_kinases_C"/>
    <property type="match status" value="1"/>
</dbReference>
<proteinExistence type="inferred from homology"/>
<dbReference type="GO" id="GO:0005737">
    <property type="term" value="C:cytoplasm"/>
    <property type="evidence" value="ECO:0007669"/>
    <property type="project" value="UniProtKB-SubCell"/>
</dbReference>